<feature type="transmembrane region" description="Helical" evidence="7">
    <location>
        <begin position="21"/>
        <end position="45"/>
    </location>
</feature>
<sequence>MENATQHSDPHYDQEASKLGMWLFIFTELLLFGGLFLVYSIYRFLNPEAFRLAGEELNLTIGAINTVILLVSSMTIAMSTSSLQKKNKGLTIFLLEVTIMLALIFLINKYFEWGVKFEHGIWPGSQHLVNEMSKGEILFFGLYFVMTGLHALHIIVGMIIIIVALNKVQKGIVNENRPSLLENAGLYWHLVDLIWIFLFPLFYLIH</sequence>
<comment type="similarity">
    <text evidence="2 6">Belongs to the cytochrome c oxidase subunit 3 family.</text>
</comment>
<dbReference type="SUPFAM" id="SSF81452">
    <property type="entry name" value="Cytochrome c oxidase subunit III-like"/>
    <property type="match status" value="1"/>
</dbReference>
<comment type="subcellular location">
    <subcellularLocation>
        <location evidence="6">Cell membrane</location>
        <topology evidence="6">Multi-pass membrane protein</topology>
    </subcellularLocation>
    <subcellularLocation>
        <location evidence="1">Membrane</location>
        <topology evidence="1">Multi-pass membrane protein</topology>
    </subcellularLocation>
</comment>
<dbReference type="PANTHER" id="PTHR11403:SF6">
    <property type="entry name" value="NITRIC OXIDE REDUCTASE SUBUNIT E"/>
    <property type="match status" value="1"/>
</dbReference>
<dbReference type="PANTHER" id="PTHR11403">
    <property type="entry name" value="CYTOCHROME C OXIDASE SUBUNIT III"/>
    <property type="match status" value="1"/>
</dbReference>
<evidence type="ECO:0000256" key="4">
    <source>
        <dbReference type="ARBA" id="ARBA00022989"/>
    </source>
</evidence>
<keyword evidence="4 7" id="KW-1133">Transmembrane helix</keyword>
<evidence type="ECO:0000256" key="6">
    <source>
        <dbReference type="RuleBase" id="RU003376"/>
    </source>
</evidence>
<keyword evidence="10" id="KW-1185">Reference proteome</keyword>
<evidence type="ECO:0000313" key="9">
    <source>
        <dbReference type="EMBL" id="BBE15953.1"/>
    </source>
</evidence>
<dbReference type="InterPro" id="IPR000298">
    <property type="entry name" value="Cyt_c_oxidase-like_su3"/>
</dbReference>
<keyword evidence="5 7" id="KW-0472">Membrane</keyword>
<keyword evidence="3 6" id="KW-0812">Transmembrane</keyword>
<dbReference type="EMBL" id="AP018694">
    <property type="protein sequence ID" value="BBE15953.1"/>
    <property type="molecule type" value="Genomic_DNA"/>
</dbReference>
<proteinExistence type="inferred from homology"/>
<dbReference type="RefSeq" id="WP_318349067.1">
    <property type="nucleotide sequence ID" value="NZ_AP018694.1"/>
</dbReference>
<evidence type="ECO:0000256" key="5">
    <source>
        <dbReference type="ARBA" id="ARBA00023136"/>
    </source>
</evidence>
<dbReference type="InterPro" id="IPR035973">
    <property type="entry name" value="Cyt_c_oxidase_su3-like_sf"/>
</dbReference>
<evidence type="ECO:0000313" key="10">
    <source>
        <dbReference type="Proteomes" id="UP001193389"/>
    </source>
</evidence>
<evidence type="ECO:0000256" key="7">
    <source>
        <dbReference type="SAM" id="Phobius"/>
    </source>
</evidence>
<organism evidence="9 10">
    <name type="scientific">Aquipluma nitroreducens</name>
    <dbReference type="NCBI Taxonomy" id="2010828"/>
    <lineage>
        <taxon>Bacteria</taxon>
        <taxon>Pseudomonadati</taxon>
        <taxon>Bacteroidota</taxon>
        <taxon>Bacteroidia</taxon>
        <taxon>Marinilabiliales</taxon>
        <taxon>Prolixibacteraceae</taxon>
        <taxon>Aquipluma</taxon>
    </lineage>
</organism>
<dbReference type="InterPro" id="IPR013833">
    <property type="entry name" value="Cyt_c_oxidase_su3_a-hlx"/>
</dbReference>
<dbReference type="PROSITE" id="PS50253">
    <property type="entry name" value="COX3"/>
    <property type="match status" value="1"/>
</dbReference>
<dbReference type="Pfam" id="PF00510">
    <property type="entry name" value="COX3"/>
    <property type="match status" value="1"/>
</dbReference>
<evidence type="ECO:0000256" key="2">
    <source>
        <dbReference type="ARBA" id="ARBA00010581"/>
    </source>
</evidence>
<dbReference type="GO" id="GO:0004129">
    <property type="term" value="F:cytochrome-c oxidase activity"/>
    <property type="evidence" value="ECO:0007669"/>
    <property type="project" value="InterPro"/>
</dbReference>
<reference evidence="9" key="1">
    <citation type="journal article" date="2020" name="Int. J. Syst. Evol. Microbiol.">
        <title>Aquipluma nitroreducens gen. nov. sp. nov., a novel facultatively anaerobic bacterium isolated from a freshwater lake.</title>
        <authorList>
            <person name="Watanabe M."/>
            <person name="Kojima H."/>
            <person name="Fukui M."/>
        </authorList>
    </citation>
    <scope>NUCLEOTIDE SEQUENCE</scope>
    <source>
        <strain evidence="9">MeG22</strain>
    </source>
</reference>
<feature type="domain" description="Heme-copper oxidase subunit III family profile" evidence="8">
    <location>
        <begin position="1"/>
        <end position="206"/>
    </location>
</feature>
<gene>
    <name evidence="9" type="ORF">AQPE_0089</name>
</gene>
<dbReference type="KEGG" id="anf:AQPE_0089"/>
<dbReference type="Gene3D" id="1.20.120.80">
    <property type="entry name" value="Cytochrome c oxidase, subunit III, four-helix bundle"/>
    <property type="match status" value="1"/>
</dbReference>
<protein>
    <submittedName>
        <fullName evidence="9">Cytochrome c oxidase polypeptide III</fullName>
    </submittedName>
</protein>
<feature type="transmembrane region" description="Helical" evidence="7">
    <location>
        <begin position="57"/>
        <end position="77"/>
    </location>
</feature>
<dbReference type="GO" id="GO:0005886">
    <property type="term" value="C:plasma membrane"/>
    <property type="evidence" value="ECO:0007669"/>
    <property type="project" value="UniProtKB-SubCell"/>
</dbReference>
<dbReference type="AlphaFoldDB" id="A0A5K7S331"/>
<dbReference type="InterPro" id="IPR024791">
    <property type="entry name" value="Cyt_c/ubiquinol_Oxase_su3"/>
</dbReference>
<evidence type="ECO:0000256" key="3">
    <source>
        <dbReference type="ARBA" id="ARBA00022692"/>
    </source>
</evidence>
<dbReference type="Proteomes" id="UP001193389">
    <property type="component" value="Chromosome"/>
</dbReference>
<feature type="transmembrane region" description="Helical" evidence="7">
    <location>
        <begin position="186"/>
        <end position="205"/>
    </location>
</feature>
<evidence type="ECO:0000256" key="1">
    <source>
        <dbReference type="ARBA" id="ARBA00004141"/>
    </source>
</evidence>
<feature type="transmembrane region" description="Helical" evidence="7">
    <location>
        <begin position="137"/>
        <end position="165"/>
    </location>
</feature>
<accession>A0A5K7S331</accession>
<name>A0A5K7S331_9BACT</name>
<dbReference type="GO" id="GO:0019646">
    <property type="term" value="P:aerobic electron transport chain"/>
    <property type="evidence" value="ECO:0007669"/>
    <property type="project" value="InterPro"/>
</dbReference>
<evidence type="ECO:0000259" key="8">
    <source>
        <dbReference type="PROSITE" id="PS50253"/>
    </source>
</evidence>
<feature type="transmembrane region" description="Helical" evidence="7">
    <location>
        <begin position="89"/>
        <end position="107"/>
    </location>
</feature>